<evidence type="ECO:0000256" key="4">
    <source>
        <dbReference type="ARBA" id="ARBA00022630"/>
    </source>
</evidence>
<keyword evidence="5" id="KW-0274">FAD</keyword>
<keyword evidence="9" id="KW-1185">Reference proteome</keyword>
<dbReference type="Gene3D" id="3.30.9.10">
    <property type="entry name" value="D-Amino Acid Oxidase, subunit A, domain 2"/>
    <property type="match status" value="1"/>
</dbReference>
<dbReference type="InParanoid" id="A0A1S3KH20"/>
<dbReference type="GO" id="GO:0050031">
    <property type="term" value="F:L-pipecolate oxidase activity"/>
    <property type="evidence" value="ECO:0007669"/>
    <property type="project" value="TreeGrafter"/>
</dbReference>
<dbReference type="PANTHER" id="PTHR10961:SF46">
    <property type="entry name" value="PEROXISOMAL SARCOSINE OXIDASE"/>
    <property type="match status" value="1"/>
</dbReference>
<evidence type="ECO:0000313" key="10">
    <source>
        <dbReference type="RefSeq" id="XP_013421787.1"/>
    </source>
</evidence>
<dbReference type="SUPFAM" id="SSF51905">
    <property type="entry name" value="FAD/NAD(P)-binding domain"/>
    <property type="match status" value="1"/>
</dbReference>
<dbReference type="Pfam" id="PF01266">
    <property type="entry name" value="DAO"/>
    <property type="match status" value="1"/>
</dbReference>
<dbReference type="InterPro" id="IPR006076">
    <property type="entry name" value="FAD-dep_OxRdtase"/>
</dbReference>
<evidence type="ECO:0000313" key="9">
    <source>
        <dbReference type="Proteomes" id="UP000085678"/>
    </source>
</evidence>
<dbReference type="GeneID" id="106181831"/>
<proteinExistence type="inferred from homology"/>
<name>A0A1S3KH20_LINAN</name>
<comment type="cofactor">
    <cofactor evidence="1">
        <name>FAD</name>
        <dbReference type="ChEBI" id="CHEBI:57692"/>
    </cofactor>
</comment>
<dbReference type="GO" id="GO:0050660">
    <property type="term" value="F:flavin adenine dinucleotide binding"/>
    <property type="evidence" value="ECO:0007669"/>
    <property type="project" value="InterPro"/>
</dbReference>
<accession>A0A1S3KH20</accession>
<evidence type="ECO:0000256" key="3">
    <source>
        <dbReference type="ARBA" id="ARBA00012769"/>
    </source>
</evidence>
<dbReference type="InterPro" id="IPR045170">
    <property type="entry name" value="MTOX"/>
</dbReference>
<dbReference type="PANTHER" id="PTHR10961">
    <property type="entry name" value="PEROXISOMAL SARCOSINE OXIDASE"/>
    <property type="match status" value="1"/>
</dbReference>
<dbReference type="Gene3D" id="3.50.50.60">
    <property type="entry name" value="FAD/NAD(P)-binding domain"/>
    <property type="match status" value="1"/>
</dbReference>
<dbReference type="SUPFAM" id="SSF54373">
    <property type="entry name" value="FAD-linked reductases, C-terminal domain"/>
    <property type="match status" value="1"/>
</dbReference>
<evidence type="ECO:0000256" key="7">
    <source>
        <dbReference type="ARBA" id="ARBA00052742"/>
    </source>
</evidence>
<dbReference type="NCBIfam" id="NF008425">
    <property type="entry name" value="PRK11259.1"/>
    <property type="match status" value="1"/>
</dbReference>
<dbReference type="InterPro" id="IPR036188">
    <property type="entry name" value="FAD/NAD-bd_sf"/>
</dbReference>
<keyword evidence="4" id="KW-0285">Flavoprotein</keyword>
<dbReference type="GO" id="GO:0008115">
    <property type="term" value="F:sarcosine oxidase activity"/>
    <property type="evidence" value="ECO:0007669"/>
    <property type="project" value="UniProtKB-EC"/>
</dbReference>
<dbReference type="FunFam" id="3.50.50.60:FF:000189">
    <property type="entry name" value="Monomeric sarcosine oxidase"/>
    <property type="match status" value="1"/>
</dbReference>
<organism evidence="9 10">
    <name type="scientific">Lingula anatina</name>
    <name type="common">Brachiopod</name>
    <name type="synonym">Lingula unguis</name>
    <dbReference type="NCBI Taxonomy" id="7574"/>
    <lineage>
        <taxon>Eukaryota</taxon>
        <taxon>Metazoa</taxon>
        <taxon>Spiralia</taxon>
        <taxon>Lophotrochozoa</taxon>
        <taxon>Brachiopoda</taxon>
        <taxon>Linguliformea</taxon>
        <taxon>Lingulata</taxon>
        <taxon>Lingulida</taxon>
        <taxon>Linguloidea</taxon>
        <taxon>Lingulidae</taxon>
        <taxon>Lingula</taxon>
    </lineage>
</organism>
<gene>
    <name evidence="10" type="primary">LOC106181831</name>
</gene>
<dbReference type="GO" id="GO:0005777">
    <property type="term" value="C:peroxisome"/>
    <property type="evidence" value="ECO:0007669"/>
    <property type="project" value="TreeGrafter"/>
</dbReference>
<dbReference type="GO" id="GO:0033514">
    <property type="term" value="P:L-lysine catabolic process to acetyl-CoA via L-pipecolate"/>
    <property type="evidence" value="ECO:0007669"/>
    <property type="project" value="TreeGrafter"/>
</dbReference>
<evidence type="ECO:0000259" key="8">
    <source>
        <dbReference type="Pfam" id="PF01266"/>
    </source>
</evidence>
<dbReference type="STRING" id="7574.A0A1S3KH20"/>
<evidence type="ECO:0000256" key="5">
    <source>
        <dbReference type="ARBA" id="ARBA00022827"/>
    </source>
</evidence>
<protein>
    <recommendedName>
        <fullName evidence="3">sarcosine oxidasee (formaldehyde-forming)</fullName>
        <ecNumber evidence="3">1.5.3.1</ecNumber>
    </recommendedName>
</protein>
<dbReference type="OrthoDB" id="424974at2759"/>
<evidence type="ECO:0000256" key="2">
    <source>
        <dbReference type="ARBA" id="ARBA00010989"/>
    </source>
</evidence>
<keyword evidence="6" id="KW-0560">Oxidoreductase</keyword>
<dbReference type="Proteomes" id="UP000085678">
    <property type="component" value="Unplaced"/>
</dbReference>
<dbReference type="RefSeq" id="XP_013421787.1">
    <property type="nucleotide sequence ID" value="XM_013566333.2"/>
</dbReference>
<comment type="similarity">
    <text evidence="2">Belongs to the MSOX/MTOX family.</text>
</comment>
<reference evidence="10" key="1">
    <citation type="submission" date="2025-08" db="UniProtKB">
        <authorList>
            <consortium name="RefSeq"/>
        </authorList>
    </citation>
    <scope>IDENTIFICATION</scope>
    <source>
        <tissue evidence="10">Gonads</tissue>
    </source>
</reference>
<comment type="catalytic activity">
    <reaction evidence="7">
        <text>sarcosine + O2 + H2O = formaldehyde + glycine + H2O2</text>
        <dbReference type="Rhea" id="RHEA:13313"/>
        <dbReference type="ChEBI" id="CHEBI:15377"/>
        <dbReference type="ChEBI" id="CHEBI:15379"/>
        <dbReference type="ChEBI" id="CHEBI:16240"/>
        <dbReference type="ChEBI" id="CHEBI:16842"/>
        <dbReference type="ChEBI" id="CHEBI:57305"/>
        <dbReference type="ChEBI" id="CHEBI:57433"/>
        <dbReference type="EC" id="1.5.3.1"/>
    </reaction>
</comment>
<evidence type="ECO:0000256" key="1">
    <source>
        <dbReference type="ARBA" id="ARBA00001974"/>
    </source>
</evidence>
<dbReference type="KEGG" id="lak:106181831"/>
<evidence type="ECO:0000256" key="6">
    <source>
        <dbReference type="ARBA" id="ARBA00023002"/>
    </source>
</evidence>
<sequence>MATWDSIVIGGGIEGSSTAWQLARNGHKTLLLEQFPLPHTRGSSHGASRIIRHGYAEPFYVEMMMDAYKLWREIERESGIALYRKVGILTLECHPYEGIKVMESNLAKFGVYYKRLGPRDLKKQFPMLTYPNQYHATLEDDGGILRADQALKTIQSLFSSAGGTIEDGEKVVNITPGHLISVHTKQDTYKTKNLVVAAGPWTNKLLEPLNLKLPLQPLAINVLYWKEKEQGEYSPGRMPCFIHSSRDRLQEFYGLPCEEYPGLMKVDLHTGRAADPDARDANNQDQWDVKLVAEFLQKHLPGLEDKPSVMERCMYTVTPDHNFILDRHPKYENIVIGAGFSGTGFKLGPVVGKVLAELVMQKAPSHNLYPFKIDRFSKSKL</sequence>
<dbReference type="AlphaFoldDB" id="A0A1S3KH20"/>
<dbReference type="EC" id="1.5.3.1" evidence="3"/>
<feature type="domain" description="FAD dependent oxidoreductase" evidence="8">
    <location>
        <begin position="6"/>
        <end position="358"/>
    </location>
</feature>